<dbReference type="Pfam" id="PF21109">
    <property type="entry name" value="Stonustoxin_helical"/>
    <property type="match status" value="1"/>
</dbReference>
<reference evidence="3 4" key="1">
    <citation type="submission" date="2019-10" db="EMBL/GenBank/DDBJ databases">
        <authorList>
            <person name="Palmer J.M."/>
        </authorList>
    </citation>
    <scope>NUCLEOTIDE SEQUENCE [LARGE SCALE GENOMIC DNA]</scope>
    <source>
        <strain evidence="3 4">TWF696</strain>
    </source>
</reference>
<evidence type="ECO:0000256" key="1">
    <source>
        <dbReference type="SAM" id="MobiDB-lite"/>
    </source>
</evidence>
<dbReference type="InterPro" id="IPR036116">
    <property type="entry name" value="FN3_sf"/>
</dbReference>
<dbReference type="PROSITE" id="PS50853">
    <property type="entry name" value="FN3"/>
    <property type="match status" value="1"/>
</dbReference>
<dbReference type="InterPro" id="IPR052090">
    <property type="entry name" value="Cytolytic_pore-forming_toxin"/>
</dbReference>
<keyword evidence="4" id="KW-1185">Reference proteome</keyword>
<dbReference type="InterPro" id="IPR048997">
    <property type="entry name" value="Stonustoxin-like_helical"/>
</dbReference>
<comment type="caution">
    <text evidence="3">The sequence shown here is derived from an EMBL/GenBank/DDBJ whole genome shotgun (WGS) entry which is preliminary data.</text>
</comment>
<dbReference type="PANTHER" id="PTHR31594">
    <property type="entry name" value="AIG1-TYPE G DOMAIN-CONTAINING PROTEIN"/>
    <property type="match status" value="1"/>
</dbReference>
<dbReference type="Proteomes" id="UP001375240">
    <property type="component" value="Unassembled WGS sequence"/>
</dbReference>
<dbReference type="InterPro" id="IPR013783">
    <property type="entry name" value="Ig-like_fold"/>
</dbReference>
<feature type="compositionally biased region" description="Acidic residues" evidence="1">
    <location>
        <begin position="439"/>
        <end position="454"/>
    </location>
</feature>
<dbReference type="PANTHER" id="PTHR31594:SF14">
    <property type="entry name" value="FIBRONECTIN TYPE-III DOMAIN-CONTAINING PROTEIN"/>
    <property type="match status" value="1"/>
</dbReference>
<evidence type="ECO:0000313" key="4">
    <source>
        <dbReference type="Proteomes" id="UP001375240"/>
    </source>
</evidence>
<name>A0AAV9VCC5_9PEZI</name>
<protein>
    <recommendedName>
        <fullName evidence="2">Fibronectin type-III domain-containing protein</fullName>
    </recommendedName>
</protein>
<accession>A0AAV9VCC5</accession>
<dbReference type="InterPro" id="IPR003961">
    <property type="entry name" value="FN3_dom"/>
</dbReference>
<organism evidence="3 4">
    <name type="scientific">Orbilia brochopaga</name>
    <dbReference type="NCBI Taxonomy" id="3140254"/>
    <lineage>
        <taxon>Eukaryota</taxon>
        <taxon>Fungi</taxon>
        <taxon>Dikarya</taxon>
        <taxon>Ascomycota</taxon>
        <taxon>Pezizomycotina</taxon>
        <taxon>Orbiliomycetes</taxon>
        <taxon>Orbiliales</taxon>
        <taxon>Orbiliaceae</taxon>
        <taxon>Orbilia</taxon>
    </lineage>
</organism>
<feature type="domain" description="Fibronectin type-III" evidence="2">
    <location>
        <begin position="524"/>
        <end position="620"/>
    </location>
</feature>
<dbReference type="EMBL" id="JAVHNQ010000001">
    <property type="protein sequence ID" value="KAK6359513.1"/>
    <property type="molecule type" value="Genomic_DNA"/>
</dbReference>
<evidence type="ECO:0000259" key="2">
    <source>
        <dbReference type="PROSITE" id="PS50853"/>
    </source>
</evidence>
<dbReference type="AlphaFoldDB" id="A0AAV9VCC5"/>
<dbReference type="Gene3D" id="2.60.40.10">
    <property type="entry name" value="Immunoglobulins"/>
    <property type="match status" value="1"/>
</dbReference>
<feature type="compositionally biased region" description="Low complexity" evidence="1">
    <location>
        <begin position="427"/>
        <end position="438"/>
    </location>
</feature>
<sequence>MDGTSRDLVLSQPALGQDVQLGMLYDVRSSQFFAGVSLWDDDVVNAKQNLDTEKVQDAEFYVSYSLEEARRNVSLDVEGCLGLDLKTFSATGSAKYLNNMRSCTHEARVDVSCTVVRRTRRIPQEVLASVKYEKYLDDLQYTHFVAEVVEGGSATLSFVQSCSSAEEVKRVTGMLKIGIVTNLVRGSAKVERSMKDESEFENVRISYSGAMAENVSNLEDARRVAREMPTKLAKQLNTLRYKLLPLKVLDSKADRLIRSLDAGLVKKTADVLSAGITTGLQLRDLAEEEVFQKQFPRIQRQVLNFQDAFSAAEIEFTEDVRRLLPDLRDGATDESEKTIQLRKVVALFQWRTKISEKFVSIKYKEASVLCKTVETLLKSGYVNYLGKTLPLSLSDNTPRLLLSLGGPLIGPARHPLQARIEHGPSRNNINAGAHAAGNQDDDDTDNDDSGDEEEQWLKHQQTVHRSYDALRQLRSRMGADTPLALGVASIDKAYQPGKSKKSKTSVGDVLLYHQGKLLVIPEVPPAAPAAPKLTADGQNIIVTLIQEHRAIPTTGFIIKYCRQLNNNEGSPTEVKCAASETKVVLRPLSDDCNYEVVLSIQTILGPSAWSTPTIGYTEERASRLQERYRQYFPRRMHRMYLPR</sequence>
<gene>
    <name evidence="3" type="ORF">TWF696_000669</name>
</gene>
<proteinExistence type="predicted"/>
<evidence type="ECO:0000313" key="3">
    <source>
        <dbReference type="EMBL" id="KAK6359513.1"/>
    </source>
</evidence>
<feature type="region of interest" description="Disordered" evidence="1">
    <location>
        <begin position="422"/>
        <end position="461"/>
    </location>
</feature>
<dbReference type="CDD" id="cd00063">
    <property type="entry name" value="FN3"/>
    <property type="match status" value="1"/>
</dbReference>
<dbReference type="SUPFAM" id="SSF49265">
    <property type="entry name" value="Fibronectin type III"/>
    <property type="match status" value="1"/>
</dbReference>